<dbReference type="Pfam" id="PF06422">
    <property type="entry name" value="PDR_CDR"/>
    <property type="match status" value="1"/>
</dbReference>
<comment type="subcellular location">
    <subcellularLocation>
        <location evidence="1">Membrane</location>
        <topology evidence="1">Multi-pass membrane protein</topology>
    </subcellularLocation>
</comment>
<dbReference type="CDD" id="cd03233">
    <property type="entry name" value="ABCG_PDR_domain1"/>
    <property type="match status" value="1"/>
</dbReference>
<keyword evidence="4 10" id="KW-0812">Transmembrane</keyword>
<dbReference type="GO" id="GO:0016020">
    <property type="term" value="C:membrane"/>
    <property type="evidence" value="ECO:0007669"/>
    <property type="project" value="UniProtKB-SubCell"/>
</dbReference>
<feature type="transmembrane region" description="Helical" evidence="10">
    <location>
        <begin position="1445"/>
        <end position="1464"/>
    </location>
</feature>
<evidence type="ECO:0000256" key="5">
    <source>
        <dbReference type="ARBA" id="ARBA00022741"/>
    </source>
</evidence>
<evidence type="ECO:0000313" key="12">
    <source>
        <dbReference type="EMBL" id="CAH0020601.1"/>
    </source>
</evidence>
<dbReference type="GO" id="GO:0016887">
    <property type="term" value="F:ATP hydrolysis activity"/>
    <property type="evidence" value="ECO:0007669"/>
    <property type="project" value="InterPro"/>
</dbReference>
<feature type="domain" description="ABC transporter" evidence="11">
    <location>
        <begin position="835"/>
        <end position="1077"/>
    </location>
</feature>
<keyword evidence="8 10" id="KW-0472">Membrane</keyword>
<evidence type="ECO:0000256" key="7">
    <source>
        <dbReference type="ARBA" id="ARBA00022989"/>
    </source>
</evidence>
<dbReference type="InterPro" id="IPR034001">
    <property type="entry name" value="ABCG_PDR_1"/>
</dbReference>
<dbReference type="OrthoDB" id="245989at2759"/>
<feature type="transmembrane region" description="Helical" evidence="10">
    <location>
        <begin position="613"/>
        <end position="635"/>
    </location>
</feature>
<dbReference type="Pfam" id="PF19055">
    <property type="entry name" value="ABC2_membrane_7"/>
    <property type="match status" value="1"/>
</dbReference>
<name>A0A9N9YEJ9_9HYPO</name>
<feature type="region of interest" description="Disordered" evidence="9">
    <location>
        <begin position="1"/>
        <end position="42"/>
    </location>
</feature>
<dbReference type="Gene3D" id="3.40.50.300">
    <property type="entry name" value="P-loop containing nucleotide triphosphate hydrolases"/>
    <property type="match status" value="2"/>
</dbReference>
<proteinExistence type="inferred from homology"/>
<keyword evidence="13" id="KW-1185">Reference proteome</keyword>
<dbReference type="Pfam" id="PF01061">
    <property type="entry name" value="ABC2_membrane"/>
    <property type="match status" value="2"/>
</dbReference>
<evidence type="ECO:0000256" key="10">
    <source>
        <dbReference type="SAM" id="Phobius"/>
    </source>
</evidence>
<keyword evidence="3" id="KW-0813">Transport</keyword>
<dbReference type="InterPro" id="IPR027417">
    <property type="entry name" value="P-loop_NTPase"/>
</dbReference>
<feature type="transmembrane region" description="Helical" evidence="10">
    <location>
        <begin position="1327"/>
        <end position="1351"/>
    </location>
</feature>
<dbReference type="InterPro" id="IPR043926">
    <property type="entry name" value="ABCG_dom"/>
</dbReference>
<evidence type="ECO:0000256" key="4">
    <source>
        <dbReference type="ARBA" id="ARBA00022692"/>
    </source>
</evidence>
<feature type="transmembrane region" description="Helical" evidence="10">
    <location>
        <begin position="749"/>
        <end position="770"/>
    </location>
</feature>
<evidence type="ECO:0000256" key="6">
    <source>
        <dbReference type="ARBA" id="ARBA00022840"/>
    </source>
</evidence>
<dbReference type="InterPro" id="IPR017871">
    <property type="entry name" value="ABC_transporter-like_CS"/>
</dbReference>
<dbReference type="InterPro" id="IPR003439">
    <property type="entry name" value="ABC_transporter-like_ATP-bd"/>
</dbReference>
<keyword evidence="7 10" id="KW-1133">Transmembrane helix</keyword>
<feature type="transmembrane region" description="Helical" evidence="10">
    <location>
        <begin position="504"/>
        <end position="525"/>
    </location>
</feature>
<comment type="similarity">
    <text evidence="2">Belongs to the ABC transporter superfamily. ABCG family. PDR (TC 3.A.1.205) subfamily.</text>
</comment>
<dbReference type="InterPro" id="IPR010929">
    <property type="entry name" value="PDR_CDR_ABC"/>
</dbReference>
<dbReference type="FunFam" id="3.40.50.300:FF:000054">
    <property type="entry name" value="ABC multidrug transporter atrF"/>
    <property type="match status" value="1"/>
</dbReference>
<feature type="compositionally biased region" description="Polar residues" evidence="9">
    <location>
        <begin position="25"/>
        <end position="36"/>
    </location>
</feature>
<dbReference type="GO" id="GO:0005524">
    <property type="term" value="F:ATP binding"/>
    <property type="evidence" value="ECO:0007669"/>
    <property type="project" value="UniProtKB-KW"/>
</dbReference>
<dbReference type="CDD" id="cd03232">
    <property type="entry name" value="ABCG_PDR_domain2"/>
    <property type="match status" value="1"/>
</dbReference>
<dbReference type="PROSITE" id="PS50893">
    <property type="entry name" value="ABC_TRANSPORTER_2"/>
    <property type="match status" value="2"/>
</dbReference>
<dbReference type="EMBL" id="CABFNQ020000645">
    <property type="protein sequence ID" value="CAH0020601.1"/>
    <property type="molecule type" value="Genomic_DNA"/>
</dbReference>
<keyword evidence="6" id="KW-0067">ATP-binding</keyword>
<feature type="transmembrane region" description="Helical" evidence="10">
    <location>
        <begin position="1242"/>
        <end position="1272"/>
    </location>
</feature>
<dbReference type="InterPro" id="IPR034003">
    <property type="entry name" value="ABCG_PDR_2"/>
</dbReference>
<protein>
    <recommendedName>
        <fullName evidence="11">ABC transporter domain-containing protein</fullName>
    </recommendedName>
</protein>
<feature type="transmembrane region" description="Helical" evidence="10">
    <location>
        <begin position="1203"/>
        <end position="1221"/>
    </location>
</feature>
<dbReference type="Proteomes" id="UP000696573">
    <property type="component" value="Unassembled WGS sequence"/>
</dbReference>
<dbReference type="SMART" id="SM00382">
    <property type="entry name" value="AAA"/>
    <property type="match status" value="2"/>
</dbReference>
<evidence type="ECO:0000259" key="11">
    <source>
        <dbReference type="PROSITE" id="PS50893"/>
    </source>
</evidence>
<keyword evidence="5" id="KW-0547">Nucleotide-binding</keyword>
<accession>A0A9N9YEJ9</accession>
<dbReference type="PROSITE" id="PS00211">
    <property type="entry name" value="ABC_TRANSPORTER_1"/>
    <property type="match status" value="1"/>
</dbReference>
<dbReference type="Pfam" id="PF14510">
    <property type="entry name" value="ABC_trans_N"/>
    <property type="match status" value="1"/>
</dbReference>
<dbReference type="Pfam" id="PF00005">
    <property type="entry name" value="ABC_tran"/>
    <property type="match status" value="2"/>
</dbReference>
<dbReference type="InterPro" id="IPR003593">
    <property type="entry name" value="AAA+_ATPase"/>
</dbReference>
<gene>
    <name evidence="12" type="ORF">CRHIZ90672A_00004412</name>
</gene>
<feature type="transmembrane region" description="Helical" evidence="10">
    <location>
        <begin position="537"/>
        <end position="561"/>
    </location>
</feature>
<sequence>MAVMDSIDEKMESRRAPVTDDGEHSSTPQSEMTAANEQRDDHPDQNVAELIRSFSMSLVRSASHAQGGGIVNPFLTSNPAMDPNSPSFDAIEWAKAFLQHSDLHPEKYPRARVGVSCRNLGVHGYGTDTDYQKNVLNILMQGPLMIKQWISHRRRKIDILRNFDGLFRSGEMILVLGRPGSGVTTLLKTIAGETNGLHLDPKSHFSYQGIPMDKMRKCFRGEVIYQAEEDIHFPHLTVGQTLQFAALARTPRNRLPGVSRKLYATHLRDIVMAVFGISHTVNTKVGDAFVRGVSGGERKRVSIAEVTLSQSPIQCWDNSTRGLDSATALEFARTLRSATDLVGMCAIVAMYQASQPAYDIFDKVALLYKGRLIYFGPRDAARKYFTDMGFNCPDRQTTADFLTSLTNPAERIARVGFENRVPNSPDEFEKVWQESALRKSLLQDITTFEEEYPLDGKETEKFLQTRKVQQASWMRRGSPYTISIIMQIQLCMMRGYQRLVGEMLFPLVTIAGNAAISLLLGSIFYDLPDTADSANNRAVLLFFSILFNGLSSALEILALYVQRPIVEKHSRYAFYHPFAEAVASMICDLPIKVISTMCFNIPLYFMANLRQDAGHFFTFLLIGFTCTMTMSMILRTIGQVSRTIHQALTPAAFFILGLVIYAGYVLPTRLMQGWLRWLNYINPIAYAFEATVANEFTGRQFPCPAFVPAYPNAGPFERTCSVAGAQPGADFVDGDFYIGANYGYKKSHIWRNFGILVAYLLFFLATYILSAEFITTGRSKGEVLVFQRGHDANRAAGSEVVDEESVARGEKINHSDRTVVKDEKKEESRPKGGVFHWRNLCYDITIKGQPRRILDGVSGWVQPGTLTALMGATGAGKTTLLDVLANRVTMGVVGGEVSVDGVPRGNSFQRKIGYVQQQDIHLSTSTVREALRFSALLRQPSTVSRKEKFEYVESMIELLEMEEYADAVVGVPGEGLNVEQRKRLTIGVELAAKPDLLLFLDEPTSGLDSQTAWSIATLIRKLSDNGQAILCTIHQPSAMLFQQFDRILLLAKGGKTVYFGDLGKDSRQLIDYFERQGGEKCQPEENPAEWMLKVIGAAPGSKATRDWHEAWLNSPEYNRVQTRLEELSSTSRSGEQVSGEDNVATYAMSLQQQFVACFYRVWQQYWRTPSYIYAKLILSGGTALFIGVSFYDADLSITGLQDQMFAVFMLLVVFAFLSYQTMPNFIKQREIYEARERSSKMYSWVVFMLSNIAVEIPWNSLVGVLLYVLFYYLTGMNNNAKLSDSVNERSALMFLLLWAFMLFESTFANMVIAGVEMAEVGATVSLILFAFCLIFCGVIVSRTALPGFWIFMYRVSPLTYLVSALLSTGLAQNPVTCSDIELLQFKPSQGATCGQYLEPYMELAGGNVTNPDSTDTCLFCPLATTDAFLQTIDASYDERWRNYGIMWAYIVFNVFAALFLYWLMRVPKKRLL</sequence>
<evidence type="ECO:0000256" key="3">
    <source>
        <dbReference type="ARBA" id="ARBA00022448"/>
    </source>
</evidence>
<dbReference type="InterPro" id="IPR013525">
    <property type="entry name" value="ABC2_TM"/>
</dbReference>
<dbReference type="InterPro" id="IPR029481">
    <property type="entry name" value="ABC_trans_N"/>
</dbReference>
<feature type="transmembrane region" description="Helical" evidence="10">
    <location>
        <begin position="1172"/>
        <end position="1191"/>
    </location>
</feature>
<feature type="compositionally biased region" description="Basic and acidic residues" evidence="9">
    <location>
        <begin position="7"/>
        <end position="24"/>
    </location>
</feature>
<dbReference type="PANTHER" id="PTHR19241">
    <property type="entry name" value="ATP-BINDING CASSETTE TRANSPORTER"/>
    <property type="match status" value="1"/>
</dbReference>
<feature type="transmembrane region" description="Helical" evidence="10">
    <location>
        <begin position="1292"/>
        <end position="1315"/>
    </location>
</feature>
<dbReference type="SUPFAM" id="SSF52540">
    <property type="entry name" value="P-loop containing nucleoside triphosphate hydrolases"/>
    <property type="match status" value="2"/>
</dbReference>
<feature type="domain" description="ABC transporter" evidence="11">
    <location>
        <begin position="144"/>
        <end position="394"/>
    </location>
</feature>
<dbReference type="GO" id="GO:0140359">
    <property type="term" value="F:ABC-type transporter activity"/>
    <property type="evidence" value="ECO:0007669"/>
    <property type="project" value="InterPro"/>
</dbReference>
<feature type="transmembrane region" description="Helical" evidence="10">
    <location>
        <begin position="647"/>
        <end position="666"/>
    </location>
</feature>
<organism evidence="12 13">
    <name type="scientific">Clonostachys rhizophaga</name>
    <dbReference type="NCBI Taxonomy" id="160324"/>
    <lineage>
        <taxon>Eukaryota</taxon>
        <taxon>Fungi</taxon>
        <taxon>Dikarya</taxon>
        <taxon>Ascomycota</taxon>
        <taxon>Pezizomycotina</taxon>
        <taxon>Sordariomycetes</taxon>
        <taxon>Hypocreomycetidae</taxon>
        <taxon>Hypocreales</taxon>
        <taxon>Bionectriaceae</taxon>
        <taxon>Clonostachys</taxon>
    </lineage>
</organism>
<evidence type="ECO:0000256" key="2">
    <source>
        <dbReference type="ARBA" id="ARBA00006012"/>
    </source>
</evidence>
<evidence type="ECO:0000256" key="1">
    <source>
        <dbReference type="ARBA" id="ARBA00004141"/>
    </source>
</evidence>
<evidence type="ECO:0000313" key="13">
    <source>
        <dbReference type="Proteomes" id="UP000696573"/>
    </source>
</evidence>
<evidence type="ECO:0000256" key="8">
    <source>
        <dbReference type="ARBA" id="ARBA00023136"/>
    </source>
</evidence>
<evidence type="ECO:0000256" key="9">
    <source>
        <dbReference type="SAM" id="MobiDB-lite"/>
    </source>
</evidence>
<reference evidence="12" key="1">
    <citation type="submission" date="2021-10" db="EMBL/GenBank/DDBJ databases">
        <authorList>
            <person name="Piombo E."/>
        </authorList>
    </citation>
    <scope>NUCLEOTIDE SEQUENCE</scope>
</reference>
<comment type="caution">
    <text evidence="12">The sequence shown here is derived from an EMBL/GenBank/DDBJ whole genome shotgun (WGS) entry which is preliminary data.</text>
</comment>